<dbReference type="SUPFAM" id="SSF56784">
    <property type="entry name" value="HAD-like"/>
    <property type="match status" value="1"/>
</dbReference>
<reference evidence="2" key="1">
    <citation type="submission" date="2016-11" db="UniProtKB">
        <authorList>
            <consortium name="WormBaseParasite"/>
        </authorList>
    </citation>
    <scope>IDENTIFICATION</scope>
</reference>
<dbReference type="GO" id="GO:0016791">
    <property type="term" value="F:phosphatase activity"/>
    <property type="evidence" value="ECO:0007669"/>
    <property type="project" value="TreeGrafter"/>
</dbReference>
<dbReference type="Gene3D" id="1.10.150.240">
    <property type="entry name" value="Putative phosphatase, domain 2"/>
    <property type="match status" value="1"/>
</dbReference>
<dbReference type="WBParaSite" id="L893_g29390.t1">
    <property type="protein sequence ID" value="L893_g29390.t1"/>
    <property type="gene ID" value="L893_g29390"/>
</dbReference>
<evidence type="ECO:0000313" key="1">
    <source>
        <dbReference type="Proteomes" id="UP000095287"/>
    </source>
</evidence>
<organism evidence="1 2">
    <name type="scientific">Steinernema glaseri</name>
    <dbReference type="NCBI Taxonomy" id="37863"/>
    <lineage>
        <taxon>Eukaryota</taxon>
        <taxon>Metazoa</taxon>
        <taxon>Ecdysozoa</taxon>
        <taxon>Nematoda</taxon>
        <taxon>Chromadorea</taxon>
        <taxon>Rhabditida</taxon>
        <taxon>Tylenchina</taxon>
        <taxon>Panagrolaimomorpha</taxon>
        <taxon>Strongyloidoidea</taxon>
        <taxon>Steinernematidae</taxon>
        <taxon>Steinernema</taxon>
    </lineage>
</organism>
<proteinExistence type="predicted"/>
<dbReference type="Pfam" id="PF00702">
    <property type="entry name" value="Hydrolase"/>
    <property type="match status" value="1"/>
</dbReference>
<dbReference type="InterPro" id="IPR023198">
    <property type="entry name" value="PGP-like_dom2"/>
</dbReference>
<accession>A0A1I7ZTK2</accession>
<protein>
    <submittedName>
        <fullName evidence="2">Pseudouridine-5'-monophosphatase</fullName>
    </submittedName>
</protein>
<evidence type="ECO:0000313" key="2">
    <source>
        <dbReference type="WBParaSite" id="L893_g29390.t1"/>
    </source>
</evidence>
<dbReference type="Gene3D" id="3.40.50.1000">
    <property type="entry name" value="HAD superfamily/HAD-like"/>
    <property type="match status" value="1"/>
</dbReference>
<name>A0A1I7ZTK2_9BILA</name>
<dbReference type="InterPro" id="IPR006439">
    <property type="entry name" value="HAD-SF_hydro_IA"/>
</dbReference>
<dbReference type="NCBIfam" id="TIGR01509">
    <property type="entry name" value="HAD-SF-IA-v3"/>
    <property type="match status" value="1"/>
</dbReference>
<dbReference type="PANTHER" id="PTHR18901:SF38">
    <property type="entry name" value="PSEUDOURIDINE-5'-PHOSPHATASE"/>
    <property type="match status" value="1"/>
</dbReference>
<dbReference type="PANTHER" id="PTHR18901">
    <property type="entry name" value="2-DEOXYGLUCOSE-6-PHOSPHATE PHOSPHATASE 2"/>
    <property type="match status" value="1"/>
</dbReference>
<dbReference type="Proteomes" id="UP000095287">
    <property type="component" value="Unplaced"/>
</dbReference>
<sequence length="187" mass="20453">MMGRKREDALKILLKYHGMENTVTVDEFGGIAEAILYELLPKAAMLPGAMELVEHFHRNSIPMAICTGSAAEDFMYKTKSHQRMLDLIPIRTLTGDDPEVKRGKPAPDGYLVTMKKFAVIPTSPSNVLVFEDAANGVESGLAAGMRVCAVPTPGVPFPEETRSRADVVLNSLEEFDPTMFGLPPMSQ</sequence>
<dbReference type="InterPro" id="IPR036412">
    <property type="entry name" value="HAD-like_sf"/>
</dbReference>
<dbReference type="AlphaFoldDB" id="A0A1I7ZTK2"/>
<keyword evidence="1" id="KW-1185">Reference proteome</keyword>
<dbReference type="InterPro" id="IPR023214">
    <property type="entry name" value="HAD_sf"/>
</dbReference>